<reference evidence="5" key="1">
    <citation type="submission" date="2020-06" db="EMBL/GenBank/DDBJ databases">
        <authorList>
            <person name="Li T."/>
            <person name="Hu X."/>
            <person name="Zhang T."/>
            <person name="Song X."/>
            <person name="Zhang H."/>
            <person name="Dai N."/>
            <person name="Sheng W."/>
            <person name="Hou X."/>
            <person name="Wei L."/>
        </authorList>
    </citation>
    <scope>NUCLEOTIDE SEQUENCE</scope>
    <source>
        <strain evidence="5">KEN8</strain>
        <tissue evidence="5">Leaf</tissue>
    </source>
</reference>
<evidence type="ECO:0000256" key="1">
    <source>
        <dbReference type="ARBA" id="ARBA00008834"/>
    </source>
</evidence>
<dbReference type="InterPro" id="IPR011050">
    <property type="entry name" value="Pectin_lyase_fold/virulence"/>
</dbReference>
<dbReference type="EMBL" id="JACGWM010001683">
    <property type="protein sequence ID" value="KAL0289651.1"/>
    <property type="molecule type" value="Genomic_DNA"/>
</dbReference>
<evidence type="ECO:0000313" key="5">
    <source>
        <dbReference type="EMBL" id="KAL0289651.1"/>
    </source>
</evidence>
<evidence type="ECO:0000256" key="4">
    <source>
        <dbReference type="RuleBase" id="RU361169"/>
    </source>
</evidence>
<sequence length="183" mass="19553">MLCSPAIWSTPWSTACGSGLVERCALCSELEDGSLALPNLSAYLDQRLSKILKELRLVGRPLYCISTALSPSVPASSTLSPMNKFEILSSSHTRFVVLVSLYRPSSIKITNVSIKNVRGTTNSAEAVTLICSSLKPCENVEVGDVDLTYNGNQGPITTRCSNVKPKFVGKQNPPVCATTAKSA</sequence>
<dbReference type="AlphaFoldDB" id="A0AAW2J525"/>
<organism evidence="5">
    <name type="scientific">Sesamum calycinum</name>
    <dbReference type="NCBI Taxonomy" id="2727403"/>
    <lineage>
        <taxon>Eukaryota</taxon>
        <taxon>Viridiplantae</taxon>
        <taxon>Streptophyta</taxon>
        <taxon>Embryophyta</taxon>
        <taxon>Tracheophyta</taxon>
        <taxon>Spermatophyta</taxon>
        <taxon>Magnoliopsida</taxon>
        <taxon>eudicotyledons</taxon>
        <taxon>Gunneridae</taxon>
        <taxon>Pentapetalae</taxon>
        <taxon>asterids</taxon>
        <taxon>lamiids</taxon>
        <taxon>Lamiales</taxon>
        <taxon>Pedaliaceae</taxon>
        <taxon>Sesamum</taxon>
    </lineage>
</organism>
<reference evidence="5" key="2">
    <citation type="journal article" date="2024" name="Plant">
        <title>Genomic evolution and insights into agronomic trait innovations of Sesamum species.</title>
        <authorList>
            <person name="Miao H."/>
            <person name="Wang L."/>
            <person name="Qu L."/>
            <person name="Liu H."/>
            <person name="Sun Y."/>
            <person name="Le M."/>
            <person name="Wang Q."/>
            <person name="Wei S."/>
            <person name="Zheng Y."/>
            <person name="Lin W."/>
            <person name="Duan Y."/>
            <person name="Cao H."/>
            <person name="Xiong S."/>
            <person name="Wang X."/>
            <person name="Wei L."/>
            <person name="Li C."/>
            <person name="Ma Q."/>
            <person name="Ju M."/>
            <person name="Zhao R."/>
            <person name="Li G."/>
            <person name="Mu C."/>
            <person name="Tian Q."/>
            <person name="Mei H."/>
            <person name="Zhang T."/>
            <person name="Gao T."/>
            <person name="Zhang H."/>
        </authorList>
    </citation>
    <scope>NUCLEOTIDE SEQUENCE</scope>
    <source>
        <strain evidence="5">KEN8</strain>
    </source>
</reference>
<protein>
    <submittedName>
        <fullName evidence="5">Polygalacturonase</fullName>
    </submittedName>
</protein>
<dbReference type="GO" id="GO:0005975">
    <property type="term" value="P:carbohydrate metabolic process"/>
    <property type="evidence" value="ECO:0007669"/>
    <property type="project" value="InterPro"/>
</dbReference>
<comment type="similarity">
    <text evidence="1 4">Belongs to the glycosyl hydrolase 28 family.</text>
</comment>
<dbReference type="SUPFAM" id="SSF51126">
    <property type="entry name" value="Pectin lyase-like"/>
    <property type="match status" value="1"/>
</dbReference>
<dbReference type="GO" id="GO:0004650">
    <property type="term" value="F:polygalacturonase activity"/>
    <property type="evidence" value="ECO:0007669"/>
    <property type="project" value="InterPro"/>
</dbReference>
<name>A0AAW2J525_9LAMI</name>
<evidence type="ECO:0000256" key="2">
    <source>
        <dbReference type="ARBA" id="ARBA00022801"/>
    </source>
</evidence>
<keyword evidence="2 4" id="KW-0378">Hydrolase</keyword>
<dbReference type="Pfam" id="PF00295">
    <property type="entry name" value="Glyco_hydro_28"/>
    <property type="match status" value="1"/>
</dbReference>
<dbReference type="Gene3D" id="2.160.20.10">
    <property type="entry name" value="Single-stranded right-handed beta-helix, Pectin lyase-like"/>
    <property type="match status" value="1"/>
</dbReference>
<evidence type="ECO:0000256" key="3">
    <source>
        <dbReference type="ARBA" id="ARBA00023295"/>
    </source>
</evidence>
<keyword evidence="3 4" id="KW-0326">Glycosidase</keyword>
<accession>A0AAW2J525</accession>
<dbReference type="InterPro" id="IPR012334">
    <property type="entry name" value="Pectin_lyas_fold"/>
</dbReference>
<proteinExistence type="inferred from homology"/>
<dbReference type="InterPro" id="IPR000743">
    <property type="entry name" value="Glyco_hydro_28"/>
</dbReference>
<gene>
    <name evidence="5" type="ORF">Scaly_2544100</name>
</gene>
<comment type="caution">
    <text evidence="5">The sequence shown here is derived from an EMBL/GenBank/DDBJ whole genome shotgun (WGS) entry which is preliminary data.</text>
</comment>